<dbReference type="HOGENOM" id="CLU_001493_0_2_5"/>
<dbReference type="SUPFAM" id="SSF50677">
    <property type="entry name" value="ValRS/IleRS/LeuRS editing domain"/>
    <property type="match status" value="1"/>
</dbReference>
<evidence type="ECO:0000256" key="12">
    <source>
        <dbReference type="HAMAP-Rule" id="MF_02004"/>
    </source>
</evidence>
<dbReference type="Pfam" id="PF10458">
    <property type="entry name" value="Val_tRNA-synt_C"/>
    <property type="match status" value="1"/>
</dbReference>
<dbReference type="InterPro" id="IPR001412">
    <property type="entry name" value="aa-tRNA-synth_I_CS"/>
</dbReference>
<evidence type="ECO:0000256" key="3">
    <source>
        <dbReference type="ARBA" id="ARBA00022490"/>
    </source>
</evidence>
<evidence type="ECO:0000256" key="1">
    <source>
        <dbReference type="ARBA" id="ARBA00004496"/>
    </source>
</evidence>
<dbReference type="Gene3D" id="3.40.50.620">
    <property type="entry name" value="HUPs"/>
    <property type="match status" value="2"/>
</dbReference>
<dbReference type="GO" id="GO:0005829">
    <property type="term" value="C:cytosol"/>
    <property type="evidence" value="ECO:0007669"/>
    <property type="project" value="TreeGrafter"/>
</dbReference>
<evidence type="ECO:0000256" key="9">
    <source>
        <dbReference type="ARBA" id="ARBA00023146"/>
    </source>
</evidence>
<feature type="domain" description="Valyl-tRNA synthetase tRNA-binding arm" evidence="15">
    <location>
        <begin position="819"/>
        <end position="883"/>
    </location>
</feature>
<comment type="similarity">
    <text evidence="11 12">Belongs to the class-I aminoacyl-tRNA synthetase family. ValS type 1 subfamily.</text>
</comment>
<evidence type="ECO:0000256" key="8">
    <source>
        <dbReference type="ARBA" id="ARBA00023054"/>
    </source>
</evidence>
<comment type="domain">
    <text evidence="12">ValRS has two distinct active sites: one for aminoacylation and one for editing. The misactivated threonine is translocated from the active site to the editing site.</text>
</comment>
<accession>M4VXL7</accession>
<dbReference type="PATRIC" id="fig|349215.9.peg.1073"/>
<dbReference type="InterPro" id="IPR033705">
    <property type="entry name" value="Anticodon_Ia_Val"/>
</dbReference>
<keyword evidence="6 12" id="KW-0067">ATP-binding</keyword>
<evidence type="ECO:0000313" key="17">
    <source>
        <dbReference type="Proteomes" id="UP000011932"/>
    </source>
</evidence>
<dbReference type="PANTHER" id="PTHR11946:SF93">
    <property type="entry name" value="VALINE--TRNA LIGASE, CHLOROPLASTIC_MITOCHONDRIAL 2"/>
    <property type="match status" value="1"/>
</dbReference>
<dbReference type="EC" id="6.1.1.9" evidence="12"/>
<evidence type="ECO:0000256" key="10">
    <source>
        <dbReference type="ARBA" id="ARBA00047552"/>
    </source>
</evidence>
<dbReference type="NCBIfam" id="TIGR00422">
    <property type="entry name" value="valS"/>
    <property type="match status" value="1"/>
</dbReference>
<keyword evidence="3 12" id="KW-0963">Cytoplasm</keyword>
<protein>
    <recommendedName>
        <fullName evidence="12">Valine--tRNA ligase</fullName>
        <ecNumber evidence="12">6.1.1.9</ecNumber>
    </recommendedName>
    <alternativeName>
        <fullName evidence="12">Valyl-tRNA synthetase</fullName>
        <shortName evidence="12">ValRS</shortName>
    </alternativeName>
</protein>
<dbReference type="InterPro" id="IPR013155">
    <property type="entry name" value="M/V/L/I-tRNA-synth_anticd-bd"/>
</dbReference>
<feature type="domain" description="Methionyl/Valyl/Leucyl/Isoleucyl-tRNA synthetase anticodon-binding" evidence="14">
    <location>
        <begin position="611"/>
        <end position="758"/>
    </location>
</feature>
<comment type="subunit">
    <text evidence="2 12">Monomer.</text>
</comment>
<dbReference type="InterPro" id="IPR019499">
    <property type="entry name" value="Val-tRNA_synth_tRNA-bd"/>
</dbReference>
<dbReference type="InterPro" id="IPR002300">
    <property type="entry name" value="aa-tRNA-synth_Ia"/>
</dbReference>
<dbReference type="FunFam" id="1.10.287.380:FF:000001">
    <property type="entry name" value="Valine--tRNA ligase"/>
    <property type="match status" value="1"/>
</dbReference>
<dbReference type="CDD" id="cd07962">
    <property type="entry name" value="Anticodon_Ia_Val"/>
    <property type="match status" value="1"/>
</dbReference>
<dbReference type="PROSITE" id="PS00178">
    <property type="entry name" value="AA_TRNA_LIGASE_I"/>
    <property type="match status" value="1"/>
</dbReference>
<feature type="short sequence motif" description="'HIGH' region" evidence="12">
    <location>
        <begin position="43"/>
        <end position="53"/>
    </location>
</feature>
<dbReference type="InterPro" id="IPR014729">
    <property type="entry name" value="Rossmann-like_a/b/a_fold"/>
</dbReference>
<dbReference type="GO" id="GO:0004832">
    <property type="term" value="F:valine-tRNA ligase activity"/>
    <property type="evidence" value="ECO:0007669"/>
    <property type="project" value="UniProtKB-UniRule"/>
</dbReference>
<evidence type="ECO:0000259" key="13">
    <source>
        <dbReference type="Pfam" id="PF00133"/>
    </source>
</evidence>
<comment type="subcellular location">
    <subcellularLocation>
        <location evidence="1 12">Cytoplasm</location>
    </subcellularLocation>
</comment>
<keyword evidence="9 12" id="KW-0030">Aminoacyl-tRNA synthetase</keyword>
<dbReference type="AlphaFoldDB" id="M4VXL7"/>
<dbReference type="GO" id="GO:0006438">
    <property type="term" value="P:valyl-tRNA aminoacylation"/>
    <property type="evidence" value="ECO:0007669"/>
    <property type="project" value="UniProtKB-UniRule"/>
</dbReference>
<name>M4VXL7_9BACT</name>
<evidence type="ECO:0000256" key="7">
    <source>
        <dbReference type="ARBA" id="ARBA00022917"/>
    </source>
</evidence>
<dbReference type="EMBL" id="CP003538">
    <property type="protein sequence ID" value="AGH97929.1"/>
    <property type="molecule type" value="Genomic_DNA"/>
</dbReference>
<gene>
    <name evidence="12" type="primary">valS</name>
    <name evidence="16" type="ORF">A11S_1115</name>
</gene>
<dbReference type="SUPFAM" id="SSF52374">
    <property type="entry name" value="Nucleotidylyl transferase"/>
    <property type="match status" value="1"/>
</dbReference>
<organism evidence="16 17">
    <name type="scientific">Micavibrio aeruginosavorus EPB</name>
    <dbReference type="NCBI Taxonomy" id="349215"/>
    <lineage>
        <taxon>Bacteria</taxon>
        <taxon>Pseudomonadati</taxon>
        <taxon>Bdellovibrionota</taxon>
        <taxon>Bdellovibrionia</taxon>
        <taxon>Bdellovibrionales</taxon>
        <taxon>Pseudobdellovibrionaceae</taxon>
        <taxon>Micavibrio</taxon>
    </lineage>
</organism>
<dbReference type="Proteomes" id="UP000011932">
    <property type="component" value="Chromosome"/>
</dbReference>
<evidence type="ECO:0000259" key="14">
    <source>
        <dbReference type="Pfam" id="PF08264"/>
    </source>
</evidence>
<evidence type="ECO:0000256" key="6">
    <source>
        <dbReference type="ARBA" id="ARBA00022840"/>
    </source>
</evidence>
<dbReference type="Pfam" id="PF08264">
    <property type="entry name" value="Anticodon_1"/>
    <property type="match status" value="1"/>
</dbReference>
<dbReference type="SUPFAM" id="SSF46589">
    <property type="entry name" value="tRNA-binding arm"/>
    <property type="match status" value="1"/>
</dbReference>
<dbReference type="FunFam" id="3.40.50.620:FF:000032">
    <property type="entry name" value="Valine--tRNA ligase"/>
    <property type="match status" value="1"/>
</dbReference>
<dbReference type="SUPFAM" id="SSF47323">
    <property type="entry name" value="Anticodon-binding domain of a subclass of class I aminoacyl-tRNA synthetases"/>
    <property type="match status" value="1"/>
</dbReference>
<evidence type="ECO:0000256" key="4">
    <source>
        <dbReference type="ARBA" id="ARBA00022598"/>
    </source>
</evidence>
<dbReference type="HAMAP" id="MF_02004">
    <property type="entry name" value="Val_tRNA_synth_type1"/>
    <property type="match status" value="1"/>
</dbReference>
<reference evidence="16 17" key="1">
    <citation type="journal article" date="2013" name="ISME J.">
        <title>By their genes ye shall know them: genomic signatures of predatory bacteria.</title>
        <authorList>
            <person name="Pasternak Z."/>
            <person name="Pietrokovski S."/>
            <person name="Rotem O."/>
            <person name="Gophna U."/>
            <person name="Lurie-Weinberger M.N."/>
            <person name="Jurkevitch E."/>
        </authorList>
    </citation>
    <scope>NUCLEOTIDE SEQUENCE [LARGE SCALE GENOMIC DNA]</scope>
    <source>
        <strain evidence="16">EPB</strain>
    </source>
</reference>
<dbReference type="InterPro" id="IPR010978">
    <property type="entry name" value="tRNA-bd_arm"/>
</dbReference>
<keyword evidence="5 12" id="KW-0547">Nucleotide-binding</keyword>
<dbReference type="GO" id="GO:0002161">
    <property type="term" value="F:aminoacyl-tRNA deacylase activity"/>
    <property type="evidence" value="ECO:0007669"/>
    <property type="project" value="InterPro"/>
</dbReference>
<dbReference type="NCBIfam" id="NF004349">
    <property type="entry name" value="PRK05729.1"/>
    <property type="match status" value="1"/>
</dbReference>
<dbReference type="Gene3D" id="1.10.287.380">
    <property type="entry name" value="Valyl-tRNA synthetase, C-terminal domain"/>
    <property type="match status" value="1"/>
</dbReference>
<dbReference type="FunFam" id="3.40.50.620:FF:000078">
    <property type="entry name" value="Valine--tRNA ligase, mitochondrial"/>
    <property type="match status" value="1"/>
</dbReference>
<dbReference type="InterPro" id="IPR009080">
    <property type="entry name" value="tRNAsynth_Ia_anticodon-bd"/>
</dbReference>
<feature type="domain" description="Aminoacyl-tRNA synthetase class Ia" evidence="13">
    <location>
        <begin position="15"/>
        <end position="569"/>
    </location>
</feature>
<dbReference type="Gene3D" id="1.10.730.10">
    <property type="entry name" value="Isoleucyl-tRNA Synthetase, Domain 1"/>
    <property type="match status" value="1"/>
</dbReference>
<evidence type="ECO:0000313" key="16">
    <source>
        <dbReference type="EMBL" id="AGH97929.1"/>
    </source>
</evidence>
<proteinExistence type="inferred from homology"/>
<evidence type="ECO:0000256" key="5">
    <source>
        <dbReference type="ARBA" id="ARBA00022741"/>
    </source>
</evidence>
<dbReference type="InterPro" id="IPR002303">
    <property type="entry name" value="Valyl-tRNA_ligase"/>
</dbReference>
<evidence type="ECO:0000256" key="2">
    <source>
        <dbReference type="ARBA" id="ARBA00011245"/>
    </source>
</evidence>
<keyword evidence="4 12" id="KW-0436">Ligase</keyword>
<dbReference type="InterPro" id="IPR009008">
    <property type="entry name" value="Val/Leu/Ile-tRNA-synth_edit"/>
</dbReference>
<evidence type="ECO:0000259" key="15">
    <source>
        <dbReference type="Pfam" id="PF10458"/>
    </source>
</evidence>
<evidence type="ECO:0000256" key="11">
    <source>
        <dbReference type="ARBA" id="ARBA00060830"/>
    </source>
</evidence>
<comment type="function">
    <text evidence="12">Catalyzes the attachment of valine to tRNA(Val). As ValRS can inadvertently accommodate and process structurally similar amino acids such as threonine, to avoid such errors, it has a 'posttransfer' editing activity that hydrolyzes mischarged Thr-tRNA(Val) in a tRNA-dependent manner.</text>
</comment>
<feature type="binding site" evidence="12">
    <location>
        <position position="532"/>
    </location>
    <ligand>
        <name>ATP</name>
        <dbReference type="ChEBI" id="CHEBI:30616"/>
    </ligand>
</feature>
<dbReference type="OrthoDB" id="9810365at2"/>
<dbReference type="RefSeq" id="WP_015467471.1">
    <property type="nucleotide sequence ID" value="NC_020812.1"/>
</dbReference>
<keyword evidence="8 12" id="KW-0175">Coiled coil</keyword>
<comment type="domain">
    <text evidence="12">The C-terminal coiled-coil domain is crucial for aminoacylation activity.</text>
</comment>
<keyword evidence="7 12" id="KW-0648">Protein biosynthesis</keyword>
<sequence>MLEKTFQPEKVESQHYELWEQSGVFKCNPESDKPPFAIMMPPPNVTGSLHLGHALNGTLQDILTRYYRMKGHDALWQPGTDHAGIATQMIVERNLAAEGLNRREMGREKFLEKVWEWKEYSGSTITRQFRRLGTSPDWARERFTMDEGLNKAVRRVFVQLFKEGLIYKDNRLVNWDPKLQTAVSDLEVEMKETKGHMWHIRYPIEGETERFITIATTRPETMLGDTAIIVNPDDDRYKDLIGKFAILPIVGRPIKIIADDYVDPEFGTGAMKVTPAHDFNDFEIGKRHGLEFINIFDRTAHLNENVPEEYQGMERFDARKKLLAELEAQDLLVKIEDVTHAIPYDEKSKSVILEPFMTEQWYCDAKTLAQPAIEAVRSGKTVIIPKSAESTYFHWMENIQPWCISRQLWWGHQIPAWYGPEGSVFVAETEEEAYTEAKAKFGDGVTLTRDEDVLDTWFSSALWPFSTLGWPDKTPELNKYYPGDVLTTAADIIFFWVARMMMMGIHFMGDVPFKTVYLHGLILDGKGQKMSKTRGNVIDPLDTIEKYGADALRFTLAALATQGRNIKLSEDRVETYRNFATKLWNAARYCQMNHCTAGRNYNPANVTATPNKWIISALKETTEAVDVAIQSYKFNDAANALYQFVWGTFCDWYLEFTKPILSSDDKVQAEETRETTGWVLDQILLILNPIMPFITEELYTALAERPLNTALISSQWPEYPASFTHADATTEMNWLIKFITEIRSVRADMNVPAGAKIRLLVKDANAGTQASLKAYDDVLKRMARLETVDLFSGQSVPAGSIQTVVNEATLIMPIADIIDLDKERARLRKEIEKLSSDIEKIEQKLSDKKFVDNAPAEIIEEQHKRKETAETTRTKLSAALKQLEAA</sequence>
<dbReference type="CDD" id="cd00817">
    <property type="entry name" value="ValRS_core"/>
    <property type="match status" value="1"/>
</dbReference>
<feature type="short sequence motif" description="'KMSKS' region" evidence="12">
    <location>
        <begin position="529"/>
        <end position="533"/>
    </location>
</feature>
<dbReference type="STRING" id="349215.A11S_1115"/>
<dbReference type="PRINTS" id="PR00986">
    <property type="entry name" value="TRNASYNTHVAL"/>
</dbReference>
<feature type="coiled-coil region" evidence="12">
    <location>
        <begin position="817"/>
        <end position="886"/>
    </location>
</feature>
<comment type="catalytic activity">
    <reaction evidence="10 12">
        <text>tRNA(Val) + L-valine + ATP = L-valyl-tRNA(Val) + AMP + diphosphate</text>
        <dbReference type="Rhea" id="RHEA:10704"/>
        <dbReference type="Rhea" id="RHEA-COMP:9672"/>
        <dbReference type="Rhea" id="RHEA-COMP:9708"/>
        <dbReference type="ChEBI" id="CHEBI:30616"/>
        <dbReference type="ChEBI" id="CHEBI:33019"/>
        <dbReference type="ChEBI" id="CHEBI:57762"/>
        <dbReference type="ChEBI" id="CHEBI:78442"/>
        <dbReference type="ChEBI" id="CHEBI:78537"/>
        <dbReference type="ChEBI" id="CHEBI:456215"/>
        <dbReference type="EC" id="6.1.1.9"/>
    </reaction>
</comment>
<dbReference type="GO" id="GO:0005524">
    <property type="term" value="F:ATP binding"/>
    <property type="evidence" value="ECO:0007669"/>
    <property type="project" value="UniProtKB-UniRule"/>
</dbReference>
<dbReference type="InterPro" id="IPR037118">
    <property type="entry name" value="Val-tRNA_synth_C_sf"/>
</dbReference>
<dbReference type="PANTHER" id="PTHR11946">
    <property type="entry name" value="VALYL-TRNA SYNTHETASES"/>
    <property type="match status" value="1"/>
</dbReference>
<dbReference type="KEGG" id="man:A11S_1115"/>
<dbReference type="Pfam" id="PF00133">
    <property type="entry name" value="tRNA-synt_1"/>
    <property type="match status" value="1"/>
</dbReference>